<keyword evidence="1" id="KW-0732">Signal</keyword>
<evidence type="ECO:0000313" key="2">
    <source>
        <dbReference type="EMBL" id="ELU43041.1"/>
    </source>
</evidence>
<sequence>MSNTHIVLVLAASTFLLAYKLCKGGKTYGPNLPPSPKSCPVIGNLFSVPAEHEHLGFMRLGEEASGESQADSTRIHHNLRQSFPFRLTHHFFKQLEKPANRSAIIPPILVLRSPPLALLMWPWRSHLP</sequence>
<reference evidence="2 3" key="1">
    <citation type="journal article" date="2013" name="Nat. Commun.">
        <title>The evolution and pathogenic mechanisms of the rice sheath blight pathogen.</title>
        <authorList>
            <person name="Zheng A."/>
            <person name="Lin R."/>
            <person name="Xu L."/>
            <person name="Qin P."/>
            <person name="Tang C."/>
            <person name="Ai P."/>
            <person name="Zhang D."/>
            <person name="Liu Y."/>
            <person name="Sun Z."/>
            <person name="Feng H."/>
            <person name="Wang Y."/>
            <person name="Chen Y."/>
            <person name="Liang X."/>
            <person name="Fu R."/>
            <person name="Li Q."/>
            <person name="Zhang J."/>
            <person name="Yu X."/>
            <person name="Xie Z."/>
            <person name="Ding L."/>
            <person name="Guan P."/>
            <person name="Tang J."/>
            <person name="Liang Y."/>
            <person name="Wang S."/>
            <person name="Deng Q."/>
            <person name="Li S."/>
            <person name="Zhu J."/>
            <person name="Wang L."/>
            <person name="Liu H."/>
            <person name="Li P."/>
        </authorList>
    </citation>
    <scope>NUCLEOTIDE SEQUENCE [LARGE SCALE GENOMIC DNA]</scope>
    <source>
        <strain evidence="3">AG-1 IA</strain>
    </source>
</reference>
<protein>
    <recommendedName>
        <fullName evidence="4">Cytochrome P450 domain-containing protein</fullName>
    </recommendedName>
</protein>
<dbReference type="AlphaFoldDB" id="L8WY72"/>
<name>L8WY72_THACA</name>
<feature type="signal peptide" evidence="1">
    <location>
        <begin position="1"/>
        <end position="24"/>
    </location>
</feature>
<gene>
    <name evidence="2" type="ORF">AG1IA_02928</name>
</gene>
<keyword evidence="3" id="KW-1185">Reference proteome</keyword>
<comment type="caution">
    <text evidence="2">The sequence shown here is derived from an EMBL/GenBank/DDBJ whole genome shotgun (WGS) entry which is preliminary data.</text>
</comment>
<evidence type="ECO:0000313" key="3">
    <source>
        <dbReference type="Proteomes" id="UP000011668"/>
    </source>
</evidence>
<dbReference type="EMBL" id="AFRT01000616">
    <property type="protein sequence ID" value="ELU43041.1"/>
    <property type="molecule type" value="Genomic_DNA"/>
</dbReference>
<evidence type="ECO:0008006" key="4">
    <source>
        <dbReference type="Google" id="ProtNLM"/>
    </source>
</evidence>
<organism evidence="2 3">
    <name type="scientific">Thanatephorus cucumeris (strain AG1-IA)</name>
    <name type="common">Rice sheath blight fungus</name>
    <name type="synonym">Rhizoctonia solani</name>
    <dbReference type="NCBI Taxonomy" id="983506"/>
    <lineage>
        <taxon>Eukaryota</taxon>
        <taxon>Fungi</taxon>
        <taxon>Dikarya</taxon>
        <taxon>Basidiomycota</taxon>
        <taxon>Agaricomycotina</taxon>
        <taxon>Agaricomycetes</taxon>
        <taxon>Cantharellales</taxon>
        <taxon>Ceratobasidiaceae</taxon>
        <taxon>Rhizoctonia</taxon>
        <taxon>Rhizoctonia solani AG-1</taxon>
    </lineage>
</organism>
<evidence type="ECO:0000256" key="1">
    <source>
        <dbReference type="SAM" id="SignalP"/>
    </source>
</evidence>
<proteinExistence type="predicted"/>
<accession>L8WY72</accession>
<feature type="chain" id="PRO_5003997630" description="Cytochrome P450 domain-containing protein" evidence="1">
    <location>
        <begin position="25"/>
        <end position="128"/>
    </location>
</feature>
<dbReference type="HOGENOM" id="CLU_1961081_0_0_1"/>
<dbReference type="Proteomes" id="UP000011668">
    <property type="component" value="Unassembled WGS sequence"/>
</dbReference>